<gene>
    <name evidence="2" type="ORF">KFK14_12255</name>
</gene>
<reference evidence="2" key="1">
    <citation type="submission" date="2021-04" db="EMBL/GenBank/DDBJ databases">
        <title>Isolation of p-tert-butylphenol degrading bacteria Sphingobium phenoxybenzoativorans Tas13 from active sludge.</title>
        <authorList>
            <person name="Li Y."/>
        </authorList>
    </citation>
    <scope>NUCLEOTIDE SEQUENCE</scope>
    <source>
        <strain evidence="2">Tas13</strain>
    </source>
</reference>
<proteinExistence type="predicted"/>
<dbReference type="AlphaFoldDB" id="A0A975K5L4"/>
<protein>
    <submittedName>
        <fullName evidence="2">Universal stress protein</fullName>
    </submittedName>
</protein>
<feature type="domain" description="UspA" evidence="1">
    <location>
        <begin position="4"/>
        <end position="139"/>
    </location>
</feature>
<keyword evidence="3" id="KW-1185">Reference proteome</keyword>
<sequence length="151" mass="15861">MRIYLVVVDETREAEAALRFAARRAAKTGGAVQILALVPPTEFVQWGGVQATIEEEARQRAEALVTGAAGTLVEESGIRPVITVRQGDPVTVVRKMLDDNDDIAALVLGAAAVGPPGPLVAHFAGAEAGRLPCPVMVIPGSLDRETLDRLS</sequence>
<name>A0A975K5L4_9SPHN</name>
<dbReference type="RefSeq" id="WP_212607831.1">
    <property type="nucleotide sequence ID" value="NZ_CP073910.1"/>
</dbReference>
<evidence type="ECO:0000313" key="2">
    <source>
        <dbReference type="EMBL" id="QUT03922.1"/>
    </source>
</evidence>
<dbReference type="EMBL" id="CP073910">
    <property type="protein sequence ID" value="QUT03922.1"/>
    <property type="molecule type" value="Genomic_DNA"/>
</dbReference>
<dbReference type="Pfam" id="PF00582">
    <property type="entry name" value="Usp"/>
    <property type="match status" value="1"/>
</dbReference>
<dbReference type="Proteomes" id="UP000681425">
    <property type="component" value="Chromosome"/>
</dbReference>
<accession>A0A975K5L4</accession>
<dbReference type="KEGG" id="spph:KFK14_12255"/>
<dbReference type="InterPro" id="IPR006016">
    <property type="entry name" value="UspA"/>
</dbReference>
<dbReference type="Gene3D" id="3.40.50.12370">
    <property type="match status" value="1"/>
</dbReference>
<evidence type="ECO:0000259" key="1">
    <source>
        <dbReference type="Pfam" id="PF00582"/>
    </source>
</evidence>
<dbReference type="SUPFAM" id="SSF52402">
    <property type="entry name" value="Adenine nucleotide alpha hydrolases-like"/>
    <property type="match status" value="1"/>
</dbReference>
<organism evidence="2 3">
    <name type="scientific">Sphingobium phenoxybenzoativorans</name>
    <dbReference type="NCBI Taxonomy" id="1592790"/>
    <lineage>
        <taxon>Bacteria</taxon>
        <taxon>Pseudomonadati</taxon>
        <taxon>Pseudomonadota</taxon>
        <taxon>Alphaproteobacteria</taxon>
        <taxon>Sphingomonadales</taxon>
        <taxon>Sphingomonadaceae</taxon>
        <taxon>Sphingobium</taxon>
    </lineage>
</organism>
<evidence type="ECO:0000313" key="3">
    <source>
        <dbReference type="Proteomes" id="UP000681425"/>
    </source>
</evidence>